<dbReference type="PANTHER" id="PTHR30477:SF13">
    <property type="entry name" value="IRON TRANSPORT SYSTEM MEMBRANE PROTEIN HI_0360-RELATED"/>
    <property type="match status" value="1"/>
</dbReference>
<evidence type="ECO:0000313" key="8">
    <source>
        <dbReference type="EMBL" id="TQL76737.1"/>
    </source>
</evidence>
<comment type="subcellular location">
    <subcellularLocation>
        <location evidence="6">Cell membrane</location>
        <topology evidence="6">Multi-pass membrane protein</topology>
    </subcellularLocation>
    <subcellularLocation>
        <location evidence="1">Membrane</location>
        <topology evidence="1">Multi-pass membrane protein</topology>
    </subcellularLocation>
</comment>
<evidence type="ECO:0000256" key="7">
    <source>
        <dbReference type="SAM" id="Phobius"/>
    </source>
</evidence>
<dbReference type="InterPro" id="IPR001626">
    <property type="entry name" value="ABC_TroCD"/>
</dbReference>
<dbReference type="CDD" id="cd06550">
    <property type="entry name" value="TM_ABC_iron-siderophores_like"/>
    <property type="match status" value="1"/>
</dbReference>
<keyword evidence="4 7" id="KW-1133">Transmembrane helix</keyword>
<evidence type="ECO:0000256" key="6">
    <source>
        <dbReference type="RuleBase" id="RU003943"/>
    </source>
</evidence>
<dbReference type="EMBL" id="VFOW01000001">
    <property type="protein sequence ID" value="TQL76737.1"/>
    <property type="molecule type" value="Genomic_DNA"/>
</dbReference>
<evidence type="ECO:0000256" key="5">
    <source>
        <dbReference type="ARBA" id="ARBA00023136"/>
    </source>
</evidence>
<dbReference type="InParanoid" id="A0A543AVX9"/>
<feature type="transmembrane region" description="Helical" evidence="7">
    <location>
        <begin position="241"/>
        <end position="260"/>
    </location>
</feature>
<dbReference type="PANTHER" id="PTHR30477">
    <property type="entry name" value="ABC-TRANSPORTER METAL-BINDING PROTEIN"/>
    <property type="match status" value="1"/>
</dbReference>
<organism evidence="8 9">
    <name type="scientific">Stackebrandtia endophytica</name>
    <dbReference type="NCBI Taxonomy" id="1496996"/>
    <lineage>
        <taxon>Bacteria</taxon>
        <taxon>Bacillati</taxon>
        <taxon>Actinomycetota</taxon>
        <taxon>Actinomycetes</taxon>
        <taxon>Glycomycetales</taxon>
        <taxon>Glycomycetaceae</taxon>
        <taxon>Stackebrandtia</taxon>
    </lineage>
</organism>
<feature type="transmembrane region" description="Helical" evidence="7">
    <location>
        <begin position="51"/>
        <end position="77"/>
    </location>
</feature>
<dbReference type="Proteomes" id="UP000317043">
    <property type="component" value="Unassembled WGS sequence"/>
</dbReference>
<dbReference type="SUPFAM" id="SSF81345">
    <property type="entry name" value="ABC transporter involved in vitamin B12 uptake, BtuC"/>
    <property type="match status" value="1"/>
</dbReference>
<feature type="transmembrane region" description="Helical" evidence="7">
    <location>
        <begin position="213"/>
        <end position="234"/>
    </location>
</feature>
<protein>
    <submittedName>
        <fullName evidence="8">Manganese/iron transport system permease protein</fullName>
    </submittedName>
</protein>
<dbReference type="Gene3D" id="1.10.3470.10">
    <property type="entry name" value="ABC transporter involved in vitamin B12 uptake, BtuC"/>
    <property type="match status" value="1"/>
</dbReference>
<proteinExistence type="inferred from homology"/>
<dbReference type="Pfam" id="PF00950">
    <property type="entry name" value="ABC-3"/>
    <property type="match status" value="1"/>
</dbReference>
<comment type="similarity">
    <text evidence="2 6">Belongs to the ABC-3 integral membrane protein family.</text>
</comment>
<comment type="caution">
    <text evidence="8">The sequence shown here is derived from an EMBL/GenBank/DDBJ whole genome shotgun (WGS) entry which is preliminary data.</text>
</comment>
<keyword evidence="3 6" id="KW-0812">Transmembrane</keyword>
<evidence type="ECO:0000256" key="2">
    <source>
        <dbReference type="ARBA" id="ARBA00008034"/>
    </source>
</evidence>
<name>A0A543AVX9_9ACTN</name>
<keyword evidence="6" id="KW-0813">Transport</keyword>
<feature type="transmembrane region" description="Helical" evidence="7">
    <location>
        <begin position="89"/>
        <end position="110"/>
    </location>
</feature>
<feature type="transmembrane region" description="Helical" evidence="7">
    <location>
        <begin position="173"/>
        <end position="201"/>
    </location>
</feature>
<gene>
    <name evidence="8" type="ORF">FB566_2273</name>
</gene>
<evidence type="ECO:0000256" key="4">
    <source>
        <dbReference type="ARBA" id="ARBA00022989"/>
    </source>
</evidence>
<dbReference type="GO" id="GO:0010043">
    <property type="term" value="P:response to zinc ion"/>
    <property type="evidence" value="ECO:0007669"/>
    <property type="project" value="TreeGrafter"/>
</dbReference>
<keyword evidence="9" id="KW-1185">Reference proteome</keyword>
<feature type="transmembrane region" description="Helical" evidence="7">
    <location>
        <begin position="130"/>
        <end position="152"/>
    </location>
</feature>
<evidence type="ECO:0000256" key="3">
    <source>
        <dbReference type="ARBA" id="ARBA00022692"/>
    </source>
</evidence>
<dbReference type="NCBIfam" id="NF040871">
    <property type="entry name" value="AztB"/>
    <property type="match status" value="1"/>
</dbReference>
<evidence type="ECO:0000313" key="9">
    <source>
        <dbReference type="Proteomes" id="UP000317043"/>
    </source>
</evidence>
<dbReference type="GO" id="GO:0055085">
    <property type="term" value="P:transmembrane transport"/>
    <property type="evidence" value="ECO:0007669"/>
    <property type="project" value="InterPro"/>
</dbReference>
<dbReference type="InterPro" id="IPR037294">
    <property type="entry name" value="ABC_BtuC-like"/>
</dbReference>
<accession>A0A543AVX9</accession>
<dbReference type="GO" id="GO:0043190">
    <property type="term" value="C:ATP-binding cassette (ABC) transporter complex"/>
    <property type="evidence" value="ECO:0007669"/>
    <property type="project" value="InterPro"/>
</dbReference>
<sequence length="278" mass="28504">MPFEASFVTRALWGGLLVSGICALVGTWVVLRGMAFLSEAMSHGMLPGVAVAALLGGSVFIGGAIAAVAMAVGVTALSRVSRLSRDTAIGLLFVGMLSTGVVIVSHSESFAVDLTAFLFGDVLSIGAEDLAILAVALVVVAVVAVVFHRPFVALAFDRRKAMTLGLRPRTANFVLIGLMSLAIAASFHVVGTLLVFGLLIGPPAAIAQWASRLPTVMIGAVVLGALAVISGLLVSWHLDTAAGATISLIAVAFFFVSALLNGVSGRHRTVGIAEERTT</sequence>
<keyword evidence="5 7" id="KW-0472">Membrane</keyword>
<evidence type="ECO:0000256" key="1">
    <source>
        <dbReference type="ARBA" id="ARBA00004141"/>
    </source>
</evidence>
<reference evidence="8 9" key="1">
    <citation type="submission" date="2019-06" db="EMBL/GenBank/DDBJ databases">
        <title>Sequencing the genomes of 1000 actinobacteria strains.</title>
        <authorList>
            <person name="Klenk H.-P."/>
        </authorList>
    </citation>
    <scope>NUCLEOTIDE SEQUENCE [LARGE SCALE GENOMIC DNA]</scope>
    <source>
        <strain evidence="8 9">DSM 45928</strain>
    </source>
</reference>
<feature type="transmembrane region" description="Helical" evidence="7">
    <location>
        <begin position="12"/>
        <end position="31"/>
    </location>
</feature>
<dbReference type="AlphaFoldDB" id="A0A543AVX9"/>